<organism evidence="4">
    <name type="scientific">Candidatus Fermentithermobacillus carboniphilus</name>
    <dbReference type="NCBI Taxonomy" id="3085328"/>
    <lineage>
        <taxon>Bacteria</taxon>
        <taxon>Bacillati</taxon>
        <taxon>Bacillota</taxon>
        <taxon>Candidatus Fermentithermobacillia</taxon>
        <taxon>Candidatus Fermentithermobacillales</taxon>
        <taxon>Candidatus Fermentithermobacillaceae</taxon>
        <taxon>Candidatus Fermentithermobacillus</taxon>
    </lineage>
</organism>
<evidence type="ECO:0000313" key="4">
    <source>
        <dbReference type="EMBL" id="QUL98062.1"/>
    </source>
</evidence>
<dbReference type="Gene3D" id="3.60.21.10">
    <property type="match status" value="1"/>
</dbReference>
<evidence type="ECO:0000256" key="1">
    <source>
        <dbReference type="ARBA" id="ARBA00008950"/>
    </source>
</evidence>
<dbReference type="EC" id="3.1.4.-" evidence="2"/>
<comment type="similarity">
    <text evidence="1 2">Belongs to the metallophosphoesterase superfamily. YfcE family.</text>
</comment>
<dbReference type="InterPro" id="IPR041802">
    <property type="entry name" value="MPP_YfcE"/>
</dbReference>
<dbReference type="GO" id="GO:0046872">
    <property type="term" value="F:metal ion binding"/>
    <property type="evidence" value="ECO:0007669"/>
    <property type="project" value="UniProtKB-KW"/>
</dbReference>
<dbReference type="PANTHER" id="PTHR11124">
    <property type="entry name" value="VACUOLAR SORTING PROTEIN VPS29"/>
    <property type="match status" value="1"/>
</dbReference>
<dbReference type="NCBIfam" id="TIGR00040">
    <property type="entry name" value="yfcE"/>
    <property type="match status" value="1"/>
</dbReference>
<feature type="domain" description="Calcineurin-like phosphoesterase" evidence="3">
    <location>
        <begin position="2"/>
        <end position="150"/>
    </location>
</feature>
<dbReference type="InterPro" id="IPR024654">
    <property type="entry name" value="Calcineurin-like_PHP_lpxH"/>
</dbReference>
<dbReference type="KEGG" id="fcz:IMF26_08355"/>
<comment type="cofactor">
    <cofactor evidence="2">
        <name>a divalent metal cation</name>
        <dbReference type="ChEBI" id="CHEBI:60240"/>
    </cofactor>
</comment>
<dbReference type="SUPFAM" id="SSF56300">
    <property type="entry name" value="Metallo-dependent phosphatases"/>
    <property type="match status" value="1"/>
</dbReference>
<dbReference type="InterPro" id="IPR029052">
    <property type="entry name" value="Metallo-depent_PP-like"/>
</dbReference>
<dbReference type="CDD" id="cd00841">
    <property type="entry name" value="MPP_YfcE"/>
    <property type="match status" value="1"/>
</dbReference>
<reference evidence="4" key="1">
    <citation type="submission" date="2020-10" db="EMBL/GenBank/DDBJ databases">
        <authorList>
            <person name="Kadnikov V."/>
            <person name="Beletsky A.V."/>
            <person name="Mardanov A.V."/>
            <person name="Karnachuk O.V."/>
            <person name="Ravin N.V."/>
        </authorList>
    </citation>
    <scope>NUCLEOTIDE SEQUENCE</scope>
    <source>
        <strain evidence="4">Bu02</strain>
    </source>
</reference>
<sequence>MLRIGVISDTHVPDRQESIPPKILDGLKGVDLIIHAGDLTSLNVLEVLRKIAPVEAVHGNMDTDPVRSVLEPVKTMTVGGKKIAIMHGGGSPEETIRKARTGFSGSDCVIFGHTHRPFSEYEGKALIFNPGSACGGWVSPASYGILYIDEKDESQPVRGEILFLN</sequence>
<reference evidence="4" key="2">
    <citation type="journal article" date="2023" name="Biology">
        <title>Prokaryotic Life Associated with Coal-Fire Gas Vents Revealed by Metagenomics.</title>
        <authorList>
            <person name="Kadnikov V.V."/>
            <person name="Mardanov A.V."/>
            <person name="Beletsky A.V."/>
            <person name="Karnachuk O.V."/>
            <person name="Ravin N.V."/>
        </authorList>
    </citation>
    <scope>NUCLEOTIDE SEQUENCE</scope>
    <source>
        <strain evidence="4">Bu02</strain>
    </source>
</reference>
<evidence type="ECO:0000256" key="2">
    <source>
        <dbReference type="RuleBase" id="RU362039"/>
    </source>
</evidence>
<dbReference type="Pfam" id="PF12850">
    <property type="entry name" value="Metallophos_2"/>
    <property type="match status" value="1"/>
</dbReference>
<keyword evidence="2" id="KW-0479">Metal-binding</keyword>
<dbReference type="AlphaFoldDB" id="A0AAT9LCL5"/>
<evidence type="ECO:0000259" key="3">
    <source>
        <dbReference type="Pfam" id="PF12850"/>
    </source>
</evidence>
<accession>A0AAT9LCL5</accession>
<dbReference type="GO" id="GO:0016787">
    <property type="term" value="F:hydrolase activity"/>
    <property type="evidence" value="ECO:0007669"/>
    <property type="project" value="UniProtKB-UniRule"/>
</dbReference>
<gene>
    <name evidence="4" type="ORF">IMF26_08355</name>
</gene>
<dbReference type="EMBL" id="CP062796">
    <property type="protein sequence ID" value="QUL98062.1"/>
    <property type="molecule type" value="Genomic_DNA"/>
</dbReference>
<dbReference type="InterPro" id="IPR000979">
    <property type="entry name" value="Phosphodiesterase_MJ0936/Vps29"/>
</dbReference>
<name>A0AAT9LCL5_9FIRM</name>
<proteinExistence type="inferred from homology"/>
<protein>
    <recommendedName>
        <fullName evidence="2">Phosphoesterase</fullName>
        <ecNumber evidence="2">3.1.4.-</ecNumber>
    </recommendedName>
</protein>